<name>A0A6G1HF37_9PEZI</name>
<organism evidence="2 3">
    <name type="scientific">Aulographum hederae CBS 113979</name>
    <dbReference type="NCBI Taxonomy" id="1176131"/>
    <lineage>
        <taxon>Eukaryota</taxon>
        <taxon>Fungi</taxon>
        <taxon>Dikarya</taxon>
        <taxon>Ascomycota</taxon>
        <taxon>Pezizomycotina</taxon>
        <taxon>Dothideomycetes</taxon>
        <taxon>Pleosporomycetidae</taxon>
        <taxon>Aulographales</taxon>
        <taxon>Aulographaceae</taxon>
    </lineage>
</organism>
<protein>
    <submittedName>
        <fullName evidence="2">Uncharacterized protein</fullName>
    </submittedName>
</protein>
<dbReference type="AlphaFoldDB" id="A0A6G1HF37"/>
<dbReference type="EMBL" id="ML977139">
    <property type="protein sequence ID" value="KAF1991687.1"/>
    <property type="molecule type" value="Genomic_DNA"/>
</dbReference>
<keyword evidence="3" id="KW-1185">Reference proteome</keyword>
<dbReference type="OrthoDB" id="5278907at2759"/>
<proteinExistence type="predicted"/>
<reference evidence="2" key="1">
    <citation type="journal article" date="2020" name="Stud. Mycol.">
        <title>101 Dothideomycetes genomes: a test case for predicting lifestyles and emergence of pathogens.</title>
        <authorList>
            <person name="Haridas S."/>
            <person name="Albert R."/>
            <person name="Binder M."/>
            <person name="Bloem J."/>
            <person name="Labutti K."/>
            <person name="Salamov A."/>
            <person name="Andreopoulos B."/>
            <person name="Baker S."/>
            <person name="Barry K."/>
            <person name="Bills G."/>
            <person name="Bluhm B."/>
            <person name="Cannon C."/>
            <person name="Castanera R."/>
            <person name="Culley D."/>
            <person name="Daum C."/>
            <person name="Ezra D."/>
            <person name="Gonzalez J."/>
            <person name="Henrissat B."/>
            <person name="Kuo A."/>
            <person name="Liang C."/>
            <person name="Lipzen A."/>
            <person name="Lutzoni F."/>
            <person name="Magnuson J."/>
            <person name="Mondo S."/>
            <person name="Nolan M."/>
            <person name="Ohm R."/>
            <person name="Pangilinan J."/>
            <person name="Park H.-J."/>
            <person name="Ramirez L."/>
            <person name="Alfaro M."/>
            <person name="Sun H."/>
            <person name="Tritt A."/>
            <person name="Yoshinaga Y."/>
            <person name="Zwiers L.-H."/>
            <person name="Turgeon B."/>
            <person name="Goodwin S."/>
            <person name="Spatafora J."/>
            <person name="Crous P."/>
            <person name="Grigoriev I."/>
        </authorList>
    </citation>
    <scope>NUCLEOTIDE SEQUENCE</scope>
    <source>
        <strain evidence="2">CBS 113979</strain>
    </source>
</reference>
<evidence type="ECO:0000313" key="3">
    <source>
        <dbReference type="Proteomes" id="UP000800041"/>
    </source>
</evidence>
<sequence length="136" mass="16008">MLRLFTRKGNEVPTHPPYNPASNPFQAKRTWPPDFSKLSHKQQFRLERRYKRRCKLKWARPGWTKATKLAQYGCALFVLGYGVLYMDWDKAFETHRHEEELPFHGIRVWYKNATDSLWTAPKPASSRPHSDSSSTS</sequence>
<accession>A0A6G1HF37</accession>
<evidence type="ECO:0000313" key="2">
    <source>
        <dbReference type="EMBL" id="KAF1991687.1"/>
    </source>
</evidence>
<dbReference type="Proteomes" id="UP000800041">
    <property type="component" value="Unassembled WGS sequence"/>
</dbReference>
<evidence type="ECO:0000256" key="1">
    <source>
        <dbReference type="SAM" id="MobiDB-lite"/>
    </source>
</evidence>
<feature type="region of interest" description="Disordered" evidence="1">
    <location>
        <begin position="1"/>
        <end position="26"/>
    </location>
</feature>
<gene>
    <name evidence="2" type="ORF">K402DRAFT_131455</name>
</gene>